<dbReference type="PANTHER" id="PTHR10390:SF44">
    <property type="entry name" value="SIX HOMEOBOX 4"/>
    <property type="match status" value="1"/>
</dbReference>
<gene>
    <name evidence="8" type="ORF">niasHT_025598</name>
</gene>
<feature type="DNA-binding region" description="Homeobox" evidence="5">
    <location>
        <begin position="62"/>
        <end position="121"/>
    </location>
</feature>
<dbReference type="GO" id="GO:0005634">
    <property type="term" value="C:nucleus"/>
    <property type="evidence" value="ECO:0007669"/>
    <property type="project" value="UniProtKB-SubCell"/>
</dbReference>
<comment type="caution">
    <text evidence="8">The sequence shown here is derived from an EMBL/GenBank/DDBJ whole genome shotgun (WGS) entry which is preliminary data.</text>
</comment>
<name>A0ABD2JYR8_9BILA</name>
<evidence type="ECO:0000259" key="7">
    <source>
        <dbReference type="PROSITE" id="PS50071"/>
    </source>
</evidence>
<dbReference type="Pfam" id="PF00046">
    <property type="entry name" value="Homeodomain"/>
    <property type="match status" value="1"/>
</dbReference>
<evidence type="ECO:0000313" key="9">
    <source>
        <dbReference type="Proteomes" id="UP001620626"/>
    </source>
</evidence>
<dbReference type="Gene3D" id="1.10.10.60">
    <property type="entry name" value="Homeodomain-like"/>
    <property type="match status" value="1"/>
</dbReference>
<keyword evidence="4 5" id="KW-0539">Nucleus</keyword>
<keyword evidence="2 5" id="KW-0238">DNA-binding</keyword>
<evidence type="ECO:0000256" key="1">
    <source>
        <dbReference type="ARBA" id="ARBA00004123"/>
    </source>
</evidence>
<accession>A0ABD2JYR8</accession>
<dbReference type="InterPro" id="IPR001356">
    <property type="entry name" value="HD"/>
</dbReference>
<evidence type="ECO:0000256" key="6">
    <source>
        <dbReference type="RuleBase" id="RU000682"/>
    </source>
</evidence>
<dbReference type="Pfam" id="PF16878">
    <property type="entry name" value="SIX1_SD"/>
    <property type="match status" value="1"/>
</dbReference>
<feature type="domain" description="Homeobox" evidence="7">
    <location>
        <begin position="60"/>
        <end position="120"/>
    </location>
</feature>
<keyword evidence="3 5" id="KW-0371">Homeobox</keyword>
<dbReference type="SUPFAM" id="SSF46689">
    <property type="entry name" value="Homeodomain-like"/>
    <property type="match status" value="1"/>
</dbReference>
<reference evidence="8 9" key="1">
    <citation type="submission" date="2024-10" db="EMBL/GenBank/DDBJ databases">
        <authorList>
            <person name="Kim D."/>
        </authorList>
    </citation>
    <scope>NUCLEOTIDE SEQUENCE [LARGE SCALE GENOMIC DNA]</scope>
    <source>
        <strain evidence="8">BH-2024</strain>
    </source>
</reference>
<evidence type="ECO:0000313" key="8">
    <source>
        <dbReference type="EMBL" id="KAL3095742.1"/>
    </source>
</evidence>
<dbReference type="InterPro" id="IPR009057">
    <property type="entry name" value="Homeodomain-like_sf"/>
</dbReference>
<evidence type="ECO:0000256" key="3">
    <source>
        <dbReference type="ARBA" id="ARBA00023155"/>
    </source>
</evidence>
<dbReference type="PROSITE" id="PS50071">
    <property type="entry name" value="HOMEOBOX_2"/>
    <property type="match status" value="1"/>
</dbReference>
<dbReference type="Proteomes" id="UP001620626">
    <property type="component" value="Unassembled WGS sequence"/>
</dbReference>
<dbReference type="CDD" id="cd00086">
    <property type="entry name" value="homeodomain"/>
    <property type="match status" value="1"/>
</dbReference>
<dbReference type="PANTHER" id="PTHR10390">
    <property type="entry name" value="HOMEOBOX PROTEIN SIX"/>
    <property type="match status" value="1"/>
</dbReference>
<protein>
    <recommendedName>
        <fullName evidence="7">Homeobox domain-containing protein</fullName>
    </recommendedName>
</protein>
<comment type="subcellular location">
    <subcellularLocation>
        <location evidence="1 5 6">Nucleus</location>
    </subcellularLocation>
</comment>
<organism evidence="8 9">
    <name type="scientific">Heterodera trifolii</name>
    <dbReference type="NCBI Taxonomy" id="157864"/>
    <lineage>
        <taxon>Eukaryota</taxon>
        <taxon>Metazoa</taxon>
        <taxon>Ecdysozoa</taxon>
        <taxon>Nematoda</taxon>
        <taxon>Chromadorea</taxon>
        <taxon>Rhabditida</taxon>
        <taxon>Tylenchina</taxon>
        <taxon>Tylenchomorpha</taxon>
        <taxon>Tylenchoidea</taxon>
        <taxon>Heteroderidae</taxon>
        <taxon>Heteroderinae</taxon>
        <taxon>Heterodera</taxon>
    </lineage>
</organism>
<dbReference type="SMART" id="SM00389">
    <property type="entry name" value="HOX"/>
    <property type="match status" value="1"/>
</dbReference>
<evidence type="ECO:0000256" key="2">
    <source>
        <dbReference type="ARBA" id="ARBA00023125"/>
    </source>
</evidence>
<proteinExistence type="predicted"/>
<dbReference type="AlphaFoldDB" id="A0ABD2JYR8"/>
<sequence>MTSFKSNFNELYVFLESHKFARQIHPKLQKIWWDVHFLEAKQTLGYLEEYKVREKHPLPPTIWEKNSVFKENEMILITEYFAISQYLALPEKWELAAATGLPPTLIASWFKNLRSRHKKAERVKKMLSHAKKPPAKLEEKDEDDLFDEMSPFTNLFLLN</sequence>
<evidence type="ECO:0000256" key="4">
    <source>
        <dbReference type="ARBA" id="ARBA00023242"/>
    </source>
</evidence>
<evidence type="ECO:0000256" key="5">
    <source>
        <dbReference type="PROSITE-ProRule" id="PRU00108"/>
    </source>
</evidence>
<dbReference type="InterPro" id="IPR031701">
    <property type="entry name" value="SIX1_SD"/>
</dbReference>
<dbReference type="GO" id="GO:0003677">
    <property type="term" value="F:DNA binding"/>
    <property type="evidence" value="ECO:0007669"/>
    <property type="project" value="UniProtKB-UniRule"/>
</dbReference>
<keyword evidence="9" id="KW-1185">Reference proteome</keyword>
<dbReference type="EMBL" id="JBICBT010000874">
    <property type="protein sequence ID" value="KAL3095742.1"/>
    <property type="molecule type" value="Genomic_DNA"/>
</dbReference>